<dbReference type="EMBL" id="LLKB01000001">
    <property type="protein sequence ID" value="KQC85792.1"/>
    <property type="molecule type" value="Genomic_DNA"/>
</dbReference>
<organism evidence="1 2">
    <name type="scientific">Butyribacter intestini</name>
    <dbReference type="NCBI Taxonomy" id="1703332"/>
    <lineage>
        <taxon>Bacteria</taxon>
        <taxon>Bacillati</taxon>
        <taxon>Bacillota</taxon>
        <taxon>Clostridia</taxon>
        <taxon>Lachnospirales</taxon>
        <taxon>Lachnospiraceae</taxon>
        <taxon>Butyribacter</taxon>
    </lineage>
</organism>
<accession>A0AAW3JSW9</accession>
<dbReference type="RefSeq" id="WP_055940693.1">
    <property type="nucleotide sequence ID" value="NZ_DBGBTA010000210.1"/>
</dbReference>
<dbReference type="AlphaFoldDB" id="A0AAW3JSW9"/>
<evidence type="ECO:0000313" key="1">
    <source>
        <dbReference type="EMBL" id="KQC85792.1"/>
    </source>
</evidence>
<dbReference type="Proteomes" id="UP000050833">
    <property type="component" value="Unassembled WGS sequence"/>
</dbReference>
<proteinExistence type="predicted"/>
<gene>
    <name evidence="1" type="ORF">APZ18_00880</name>
</gene>
<dbReference type="Pfam" id="PF06949">
    <property type="entry name" value="DUF1292"/>
    <property type="match status" value="1"/>
</dbReference>
<evidence type="ECO:0000313" key="2">
    <source>
        <dbReference type="Proteomes" id="UP000050833"/>
    </source>
</evidence>
<keyword evidence="2" id="KW-1185">Reference proteome</keyword>
<dbReference type="InterPro" id="IPR009711">
    <property type="entry name" value="UPF0473"/>
</dbReference>
<name>A0AAW3JSW9_9FIRM</name>
<protein>
    <recommendedName>
        <fullName evidence="3">DUF1292 domain-containing protein</fullName>
    </recommendedName>
</protein>
<evidence type="ECO:0008006" key="3">
    <source>
        <dbReference type="Google" id="ProtNLM"/>
    </source>
</evidence>
<reference evidence="1 2" key="1">
    <citation type="submission" date="2015-10" db="EMBL/GenBank/DDBJ databases">
        <title>Butyribacter intestini gen. nov., sp. nov., a butyric acid-producing bacterium of the family Lachnospiraceae isolated from the human faeces.</title>
        <authorList>
            <person name="Zou Y."/>
            <person name="Xue W."/>
            <person name="Luo G."/>
            <person name="Lv M."/>
        </authorList>
    </citation>
    <scope>NUCLEOTIDE SEQUENCE [LARGE SCALE GENOMIC DNA]</scope>
    <source>
        <strain evidence="1 2">TF01-11</strain>
    </source>
</reference>
<comment type="caution">
    <text evidence="1">The sequence shown here is derived from an EMBL/GenBank/DDBJ whole genome shotgun (WGS) entry which is preliminary data.</text>
</comment>
<sequence>MNDRNANLFFNNNGEEVAVITLNDEEGNEVEAAVMAVFQLEEQYPDYEFAVLMPMEQDEEAIESGQGEVLIFRYFEDEDGDPNFEPIEDDDIAQTAVEAFQSMIDNGDINIEFSEDESEDEEEVSTASVGGNSIDLGDVVVHLDDYK</sequence>